<name>A0A450WRM9_9GAMM</name>
<reference evidence="1" key="1">
    <citation type="submission" date="2019-02" db="EMBL/GenBank/DDBJ databases">
        <authorList>
            <person name="Gruber-Vodicka R. H."/>
            <person name="Seah K. B. B."/>
        </authorList>
    </citation>
    <scope>NUCLEOTIDE SEQUENCE</scope>
    <source>
        <strain evidence="1">BECK_BY7</strain>
    </source>
</reference>
<dbReference type="AlphaFoldDB" id="A0A450WRM9"/>
<gene>
    <name evidence="1" type="ORF">BECKLFY1418C_GA0070996_10611</name>
</gene>
<accession>A0A450WRM9</accession>
<organism evidence="1">
    <name type="scientific">Candidatus Kentrum sp. LFY</name>
    <dbReference type="NCBI Taxonomy" id="2126342"/>
    <lineage>
        <taxon>Bacteria</taxon>
        <taxon>Pseudomonadati</taxon>
        <taxon>Pseudomonadota</taxon>
        <taxon>Gammaproteobacteria</taxon>
        <taxon>Candidatus Kentrum</taxon>
    </lineage>
</organism>
<dbReference type="EMBL" id="CAADFN010000061">
    <property type="protein sequence ID" value="VFK19648.1"/>
    <property type="molecule type" value="Genomic_DNA"/>
</dbReference>
<sequence length="60" mass="6957">MEQDIPNGPSEIENTLRGVNARIIMYQELLDRAYASYDEFLKQNEKVGRITRLLQAIDES</sequence>
<protein>
    <submittedName>
        <fullName evidence="1">Uncharacterized protein</fullName>
    </submittedName>
</protein>
<proteinExistence type="predicted"/>
<evidence type="ECO:0000313" key="1">
    <source>
        <dbReference type="EMBL" id="VFK19648.1"/>
    </source>
</evidence>